<gene>
    <name evidence="1" type="ORF">TSTA_044360</name>
</gene>
<name>B8MKX1_TALSN</name>
<dbReference type="EMBL" id="EQ962657">
    <property type="protein sequence ID" value="EED14970.1"/>
    <property type="molecule type" value="Genomic_DNA"/>
</dbReference>
<dbReference type="HOGENOM" id="CLU_1788111_0_0_1"/>
<sequence>MLDSGCRTWGVVIQWARTACETEQGIPFDRAQWNPWYRLCIMVDEETLQSVLDIPPEDVDSYNSTGFVILIDGTWQPYLLSEEDLEGYISPPPENDFEPVQGCTLEDVGWMKVHCHRAQIVASAHICDGGDWEREYSRPPEIGFF</sequence>
<dbReference type="InParanoid" id="B8MKX1"/>
<organism evidence="1 2">
    <name type="scientific">Talaromyces stipitatus (strain ATCC 10500 / CBS 375.48 / QM 6759 / NRRL 1006)</name>
    <name type="common">Penicillium stipitatum</name>
    <dbReference type="NCBI Taxonomy" id="441959"/>
    <lineage>
        <taxon>Eukaryota</taxon>
        <taxon>Fungi</taxon>
        <taxon>Dikarya</taxon>
        <taxon>Ascomycota</taxon>
        <taxon>Pezizomycotina</taxon>
        <taxon>Eurotiomycetes</taxon>
        <taxon>Eurotiomycetidae</taxon>
        <taxon>Eurotiales</taxon>
        <taxon>Trichocomaceae</taxon>
        <taxon>Talaromyces</taxon>
        <taxon>Talaromyces sect. Talaromyces</taxon>
    </lineage>
</organism>
<dbReference type="eggNOG" id="ENOG502SSF1">
    <property type="taxonomic scope" value="Eukaryota"/>
</dbReference>
<dbReference type="GeneID" id="8104112"/>
<protein>
    <submittedName>
        <fullName evidence="1">Uncharacterized protein</fullName>
    </submittedName>
</protein>
<evidence type="ECO:0000313" key="1">
    <source>
        <dbReference type="EMBL" id="EED14970.1"/>
    </source>
</evidence>
<dbReference type="STRING" id="441959.B8MKX1"/>
<dbReference type="Proteomes" id="UP000001745">
    <property type="component" value="Unassembled WGS sequence"/>
</dbReference>
<evidence type="ECO:0000313" key="2">
    <source>
        <dbReference type="Proteomes" id="UP000001745"/>
    </source>
</evidence>
<reference evidence="2" key="1">
    <citation type="journal article" date="2015" name="Genome Announc.">
        <title>Genome sequence of the AIDS-associated pathogen Penicillium marneffei (ATCC18224) and its near taxonomic relative Talaromyces stipitatus (ATCC10500).</title>
        <authorList>
            <person name="Nierman W.C."/>
            <person name="Fedorova-Abrams N.D."/>
            <person name="Andrianopoulos A."/>
        </authorList>
    </citation>
    <scope>NUCLEOTIDE SEQUENCE [LARGE SCALE GENOMIC DNA]</scope>
    <source>
        <strain evidence="2">ATCC 10500 / CBS 375.48 / QM 6759 / NRRL 1006</strain>
    </source>
</reference>
<dbReference type="VEuPathDB" id="FungiDB:TSTA_044360"/>
<proteinExistence type="predicted"/>
<dbReference type="PhylomeDB" id="B8MKX1"/>
<dbReference type="AlphaFoldDB" id="B8MKX1"/>
<dbReference type="RefSeq" id="XP_002484923.1">
    <property type="nucleotide sequence ID" value="XM_002484878.1"/>
</dbReference>
<keyword evidence="2" id="KW-1185">Reference proteome</keyword>
<accession>B8MKX1</accession>
<dbReference type="OrthoDB" id="4424523at2759"/>